<feature type="transmembrane region" description="Helical" evidence="6">
    <location>
        <begin position="245"/>
        <end position="266"/>
    </location>
</feature>
<evidence type="ECO:0000256" key="4">
    <source>
        <dbReference type="ARBA" id="ARBA00022989"/>
    </source>
</evidence>
<evidence type="ECO:0000256" key="5">
    <source>
        <dbReference type="ARBA" id="ARBA00023136"/>
    </source>
</evidence>
<name>A0A075FUL0_9EURY</name>
<proteinExistence type="predicted"/>
<evidence type="ECO:0000259" key="7">
    <source>
        <dbReference type="Pfam" id="PF00482"/>
    </source>
</evidence>
<dbReference type="PANTHER" id="PTHR35402:SF1">
    <property type="entry name" value="TYPE II SECRETION SYSTEM PROTEIN GSPF DOMAIN-CONTAINING PROTEIN"/>
    <property type="match status" value="1"/>
</dbReference>
<keyword evidence="4 6" id="KW-1133">Transmembrane helix</keyword>
<dbReference type="InterPro" id="IPR018076">
    <property type="entry name" value="T2SS_GspF_dom"/>
</dbReference>
<accession>A0A075FUL0</accession>
<evidence type="ECO:0000313" key="8">
    <source>
        <dbReference type="EMBL" id="AIE95033.1"/>
    </source>
</evidence>
<keyword evidence="3 6" id="KW-0812">Transmembrane</keyword>
<dbReference type="Pfam" id="PF00482">
    <property type="entry name" value="T2SSF"/>
    <property type="match status" value="1"/>
</dbReference>
<sequence>MARRNKKKKIRVDLNFPKDDNTRRNFLMISISSALFGIVLLAFWATNASLVFGILTPAPANGNPVFINTACGFDPNMALPDYTQNESCFFTKERTSTQSMEVEWDNVKGPGRGQEFDVTGIAPERLGTLSHPPQEMRMSCVAKADEDFPYTIQIWEPSTGGGLGTSYSVSGVTNQEGDCYLEVMNALPGEGWEVWLQFDRSYPRMKEFTLTIEVDTYDGIPDWMNNQNQFIGPEVNLGPFNLRPLIFINFFGYGFIFLVYPGAVYWDKKMKAINAMEEKFPDFLRDLAEYWKGGLSMTLAVRTLANSEYGSLNDEVQKMSQQLSWGVAFGDVIVLFAERVGTPLVKRAISLIGEANRAGGKISDILVTAANDSREIKFLEGERERAIASYIAVIWTSYFVFLGVIVVLAKVFIPAISSANSGDDSAQIGNMVIRAIDPLFFLVVFFYGVSAQGLGNGAMAGLMATGRLSSGMKHAGMMLIISTLAFNFVAFSPELLGVPGDMGLNPALGYFSPG</sequence>
<feature type="transmembrane region" description="Helical" evidence="6">
    <location>
        <begin position="475"/>
        <end position="492"/>
    </location>
</feature>
<evidence type="ECO:0000256" key="3">
    <source>
        <dbReference type="ARBA" id="ARBA00022692"/>
    </source>
</evidence>
<feature type="domain" description="Type II secretion system protein GspF" evidence="7">
    <location>
        <begin position="283"/>
        <end position="408"/>
    </location>
</feature>
<protein>
    <submittedName>
        <fullName evidence="8">Type II secretion system protein (FlaJ-A, flaJ)</fullName>
    </submittedName>
</protein>
<feature type="transmembrane region" description="Helical" evidence="6">
    <location>
        <begin position="387"/>
        <end position="413"/>
    </location>
</feature>
<dbReference type="PANTHER" id="PTHR35402">
    <property type="entry name" value="INTEGRAL MEMBRANE PROTEIN-RELATED"/>
    <property type="match status" value="1"/>
</dbReference>
<comment type="subcellular location">
    <subcellularLocation>
        <location evidence="1">Cell membrane</location>
        <topology evidence="1">Multi-pass membrane protein</topology>
    </subcellularLocation>
</comment>
<dbReference type="EMBL" id="KF900437">
    <property type="protein sequence ID" value="AIE95033.1"/>
    <property type="molecule type" value="Genomic_DNA"/>
</dbReference>
<keyword evidence="5 6" id="KW-0472">Membrane</keyword>
<feature type="transmembrane region" description="Helical" evidence="6">
    <location>
        <begin position="439"/>
        <end position="463"/>
    </location>
</feature>
<dbReference type="InterPro" id="IPR056569">
    <property type="entry name" value="ArlJ-like"/>
</dbReference>
<organism evidence="8">
    <name type="scientific">uncultured marine group II/III euryarchaeote AD1000_55_D10</name>
    <dbReference type="NCBI Taxonomy" id="1457785"/>
    <lineage>
        <taxon>Archaea</taxon>
        <taxon>Methanobacteriati</taxon>
        <taxon>Methanobacteriota</taxon>
        <taxon>environmental samples</taxon>
    </lineage>
</organism>
<dbReference type="AlphaFoldDB" id="A0A075FUL0"/>
<evidence type="ECO:0000256" key="6">
    <source>
        <dbReference type="SAM" id="Phobius"/>
    </source>
</evidence>
<feature type="transmembrane region" description="Helical" evidence="6">
    <location>
        <begin position="26"/>
        <end position="45"/>
    </location>
</feature>
<reference evidence="8" key="1">
    <citation type="journal article" date="2014" name="Genome Biol. Evol.">
        <title>Pangenome evidence for extensive interdomain horizontal transfer affecting lineage core and shell genes in uncultured planktonic thaumarchaeota and euryarchaeota.</title>
        <authorList>
            <person name="Deschamps P."/>
            <person name="Zivanovic Y."/>
            <person name="Moreira D."/>
            <person name="Rodriguez-Valera F."/>
            <person name="Lopez-Garcia P."/>
        </authorList>
    </citation>
    <scope>NUCLEOTIDE SEQUENCE</scope>
</reference>
<keyword evidence="2" id="KW-1003">Cell membrane</keyword>
<evidence type="ECO:0000256" key="1">
    <source>
        <dbReference type="ARBA" id="ARBA00004651"/>
    </source>
</evidence>
<gene>
    <name evidence="8" type="primary">flaJ</name>
    <name evidence="8" type="synonym">flaJ-A</name>
</gene>
<evidence type="ECO:0000256" key="2">
    <source>
        <dbReference type="ARBA" id="ARBA00022475"/>
    </source>
</evidence>
<dbReference type="GO" id="GO:0005886">
    <property type="term" value="C:plasma membrane"/>
    <property type="evidence" value="ECO:0007669"/>
    <property type="project" value="UniProtKB-SubCell"/>
</dbReference>